<gene>
    <name evidence="2" type="ORF">BT63DRAFT_425436</name>
</gene>
<accession>A0A6A6UB32</accession>
<dbReference type="Proteomes" id="UP000799302">
    <property type="component" value="Unassembled WGS sequence"/>
</dbReference>
<evidence type="ECO:0000256" key="1">
    <source>
        <dbReference type="SAM" id="Phobius"/>
    </source>
</evidence>
<dbReference type="AlphaFoldDB" id="A0A6A6UB32"/>
<keyword evidence="1" id="KW-0472">Membrane</keyword>
<keyword evidence="1" id="KW-1133">Transmembrane helix</keyword>
<keyword evidence="3" id="KW-1185">Reference proteome</keyword>
<organism evidence="2 3">
    <name type="scientific">Microthyrium microscopicum</name>
    <dbReference type="NCBI Taxonomy" id="703497"/>
    <lineage>
        <taxon>Eukaryota</taxon>
        <taxon>Fungi</taxon>
        <taxon>Dikarya</taxon>
        <taxon>Ascomycota</taxon>
        <taxon>Pezizomycotina</taxon>
        <taxon>Dothideomycetes</taxon>
        <taxon>Dothideomycetes incertae sedis</taxon>
        <taxon>Microthyriales</taxon>
        <taxon>Microthyriaceae</taxon>
        <taxon>Microthyrium</taxon>
    </lineage>
</organism>
<feature type="transmembrane region" description="Helical" evidence="1">
    <location>
        <begin position="53"/>
        <end position="75"/>
    </location>
</feature>
<dbReference type="EMBL" id="MU004236">
    <property type="protein sequence ID" value="KAF2668124.1"/>
    <property type="molecule type" value="Genomic_DNA"/>
</dbReference>
<reference evidence="2" key="1">
    <citation type="journal article" date="2020" name="Stud. Mycol.">
        <title>101 Dothideomycetes genomes: a test case for predicting lifestyles and emergence of pathogens.</title>
        <authorList>
            <person name="Haridas S."/>
            <person name="Albert R."/>
            <person name="Binder M."/>
            <person name="Bloem J."/>
            <person name="Labutti K."/>
            <person name="Salamov A."/>
            <person name="Andreopoulos B."/>
            <person name="Baker S."/>
            <person name="Barry K."/>
            <person name="Bills G."/>
            <person name="Bluhm B."/>
            <person name="Cannon C."/>
            <person name="Castanera R."/>
            <person name="Culley D."/>
            <person name="Daum C."/>
            <person name="Ezra D."/>
            <person name="Gonzalez J."/>
            <person name="Henrissat B."/>
            <person name="Kuo A."/>
            <person name="Liang C."/>
            <person name="Lipzen A."/>
            <person name="Lutzoni F."/>
            <person name="Magnuson J."/>
            <person name="Mondo S."/>
            <person name="Nolan M."/>
            <person name="Ohm R."/>
            <person name="Pangilinan J."/>
            <person name="Park H.-J."/>
            <person name="Ramirez L."/>
            <person name="Alfaro M."/>
            <person name="Sun H."/>
            <person name="Tritt A."/>
            <person name="Yoshinaga Y."/>
            <person name="Zwiers L.-H."/>
            <person name="Turgeon B."/>
            <person name="Goodwin S."/>
            <person name="Spatafora J."/>
            <person name="Crous P."/>
            <person name="Grigoriev I."/>
        </authorList>
    </citation>
    <scope>NUCLEOTIDE SEQUENCE</scope>
    <source>
        <strain evidence="2">CBS 115976</strain>
    </source>
</reference>
<proteinExistence type="predicted"/>
<name>A0A6A6UB32_9PEZI</name>
<protein>
    <submittedName>
        <fullName evidence="2">Uncharacterized protein</fullName>
    </submittedName>
</protein>
<keyword evidence="1" id="KW-0812">Transmembrane</keyword>
<evidence type="ECO:0000313" key="3">
    <source>
        <dbReference type="Proteomes" id="UP000799302"/>
    </source>
</evidence>
<evidence type="ECO:0000313" key="2">
    <source>
        <dbReference type="EMBL" id="KAF2668124.1"/>
    </source>
</evidence>
<sequence length="77" mass="8748">MEHKQQLSVHFPLLYSAYGEMYALPNAKWAASKMSKHLCISTRSSQSPFRVRLCSHIFLPPLPLVSVLALCIWLAPH</sequence>